<feature type="compositionally biased region" description="Low complexity" evidence="1">
    <location>
        <begin position="66"/>
        <end position="82"/>
    </location>
</feature>
<proteinExistence type="predicted"/>
<feature type="signal peptide" evidence="2">
    <location>
        <begin position="1"/>
        <end position="24"/>
    </location>
</feature>
<gene>
    <name evidence="3" type="ORF">A11S_1982</name>
</gene>
<evidence type="ECO:0000313" key="3">
    <source>
        <dbReference type="EMBL" id="AGH98783.1"/>
    </source>
</evidence>
<organism evidence="3 4">
    <name type="scientific">Micavibrio aeruginosavorus EPB</name>
    <dbReference type="NCBI Taxonomy" id="349215"/>
    <lineage>
        <taxon>Bacteria</taxon>
        <taxon>Pseudomonadati</taxon>
        <taxon>Bdellovibrionota</taxon>
        <taxon>Bdellovibrionia</taxon>
        <taxon>Bdellovibrionales</taxon>
        <taxon>Pseudobdellovibrionaceae</taxon>
        <taxon>Micavibrio</taxon>
    </lineage>
</organism>
<dbReference type="Proteomes" id="UP000011932">
    <property type="component" value="Chromosome"/>
</dbReference>
<dbReference type="HOGENOM" id="CLU_1160024_0_0_5"/>
<keyword evidence="2" id="KW-0732">Signal</keyword>
<feature type="chain" id="PRO_5004060309" evidence="2">
    <location>
        <begin position="25"/>
        <end position="242"/>
    </location>
</feature>
<sequence>MKHLLLTLFLTLSLSAPLALSARAQDTLSAPPPGADAASERLGIPSAPQHVTEGQIAADDAAGKSPVPATPAAPDANAQPAPGTGLTILAPKVPGPRSVADIPPEELPKELLDEMVSVEKECSDNTYFSAFQDCRCIAVKYLDERIKRGPYAVRNIIMNDVNTMCPNTPGVAGYIYKSCTEYMSWARPDYEDFCRCTANKVAERYTRNPRMNNDYIGGLRKNAMLECGMPGFGATNDPDVKY</sequence>
<dbReference type="RefSeq" id="WP_015468310.1">
    <property type="nucleotide sequence ID" value="NC_020812.1"/>
</dbReference>
<dbReference type="STRING" id="349215.A11S_1982"/>
<evidence type="ECO:0000256" key="1">
    <source>
        <dbReference type="SAM" id="MobiDB-lite"/>
    </source>
</evidence>
<feature type="region of interest" description="Disordered" evidence="1">
    <location>
        <begin position="58"/>
        <end position="103"/>
    </location>
</feature>
<name>M4VHV0_9BACT</name>
<reference evidence="3 4" key="1">
    <citation type="journal article" date="2013" name="ISME J.">
        <title>By their genes ye shall know them: genomic signatures of predatory bacteria.</title>
        <authorList>
            <person name="Pasternak Z."/>
            <person name="Pietrokovski S."/>
            <person name="Rotem O."/>
            <person name="Gophna U."/>
            <person name="Lurie-Weinberger M.N."/>
            <person name="Jurkevitch E."/>
        </authorList>
    </citation>
    <scope>NUCLEOTIDE SEQUENCE [LARGE SCALE GENOMIC DNA]</scope>
    <source>
        <strain evidence="3">EPB</strain>
    </source>
</reference>
<evidence type="ECO:0000256" key="2">
    <source>
        <dbReference type="SAM" id="SignalP"/>
    </source>
</evidence>
<dbReference type="KEGG" id="man:A11S_1982"/>
<dbReference type="EMBL" id="CP003538">
    <property type="protein sequence ID" value="AGH98783.1"/>
    <property type="molecule type" value="Genomic_DNA"/>
</dbReference>
<dbReference type="AlphaFoldDB" id="M4VHV0"/>
<protein>
    <submittedName>
        <fullName evidence="3">Uncharacterized protein</fullName>
    </submittedName>
</protein>
<accession>M4VHV0</accession>
<evidence type="ECO:0000313" key="4">
    <source>
        <dbReference type="Proteomes" id="UP000011932"/>
    </source>
</evidence>
<dbReference type="OrthoDB" id="9255656at2"/>